<dbReference type="AlphaFoldDB" id="A0A699YSZ0"/>
<dbReference type="EMBL" id="BLLF01000556">
    <property type="protein sequence ID" value="GFH12940.1"/>
    <property type="molecule type" value="Genomic_DNA"/>
</dbReference>
<evidence type="ECO:0000313" key="1">
    <source>
        <dbReference type="EMBL" id="GFH12940.1"/>
    </source>
</evidence>
<dbReference type="Proteomes" id="UP000485058">
    <property type="component" value="Unassembled WGS sequence"/>
</dbReference>
<protein>
    <submittedName>
        <fullName evidence="1">Uncharacterized protein</fullName>
    </submittedName>
</protein>
<comment type="caution">
    <text evidence="1">The sequence shown here is derived from an EMBL/GenBank/DDBJ whole genome shotgun (WGS) entry which is preliminary data.</text>
</comment>
<sequence length="66" mass="6886">MAEQLCVPAPQLPEFQVGTAAPYTPTHTGAQTASIACKRGGHCHWLIRSVQQPAPSEAGSCAEPCP</sequence>
<gene>
    <name evidence="1" type="ORF">HaLaN_08724</name>
</gene>
<evidence type="ECO:0000313" key="2">
    <source>
        <dbReference type="Proteomes" id="UP000485058"/>
    </source>
</evidence>
<accession>A0A699YSZ0</accession>
<proteinExistence type="predicted"/>
<reference evidence="1 2" key="1">
    <citation type="submission" date="2020-02" db="EMBL/GenBank/DDBJ databases">
        <title>Draft genome sequence of Haematococcus lacustris strain NIES-144.</title>
        <authorList>
            <person name="Morimoto D."/>
            <person name="Nakagawa S."/>
            <person name="Yoshida T."/>
            <person name="Sawayama S."/>
        </authorList>
    </citation>
    <scope>NUCLEOTIDE SEQUENCE [LARGE SCALE GENOMIC DNA]</scope>
    <source>
        <strain evidence="1 2">NIES-144</strain>
    </source>
</reference>
<keyword evidence="2" id="KW-1185">Reference proteome</keyword>
<name>A0A699YSZ0_HAELA</name>
<organism evidence="1 2">
    <name type="scientific">Haematococcus lacustris</name>
    <name type="common">Green alga</name>
    <name type="synonym">Haematococcus pluvialis</name>
    <dbReference type="NCBI Taxonomy" id="44745"/>
    <lineage>
        <taxon>Eukaryota</taxon>
        <taxon>Viridiplantae</taxon>
        <taxon>Chlorophyta</taxon>
        <taxon>core chlorophytes</taxon>
        <taxon>Chlorophyceae</taxon>
        <taxon>CS clade</taxon>
        <taxon>Chlamydomonadales</taxon>
        <taxon>Haematococcaceae</taxon>
        <taxon>Haematococcus</taxon>
    </lineage>
</organism>